<feature type="modified residue" description="4-aspartylphosphate" evidence="3">
    <location>
        <position position="62"/>
    </location>
</feature>
<comment type="function">
    <text evidence="2">May play the central regulatory role in sporulation. It may be an element of the effector pathway responsible for the activation of sporulation genes in response to nutritional stress. Spo0A may act in concert with spo0H (a sigma factor) to control the expression of some genes that are critical to the sporulation process.</text>
</comment>
<name>A0A9D2BDV3_9FIRM</name>
<keyword evidence="6" id="KW-0238">DNA-binding</keyword>
<gene>
    <name evidence="6" type="ORF">H9849_01470</name>
</gene>
<organism evidence="6 7">
    <name type="scientific">Candidatus Anaerobutyricum stercoripullorum</name>
    <dbReference type="NCBI Taxonomy" id="2838456"/>
    <lineage>
        <taxon>Bacteria</taxon>
        <taxon>Bacillati</taxon>
        <taxon>Bacillota</taxon>
        <taxon>Clostridia</taxon>
        <taxon>Lachnospirales</taxon>
        <taxon>Lachnospiraceae</taxon>
        <taxon>Anaerobutyricum</taxon>
    </lineage>
</organism>
<reference evidence="6" key="2">
    <citation type="submission" date="2021-04" db="EMBL/GenBank/DDBJ databases">
        <authorList>
            <person name="Gilroy R."/>
        </authorList>
    </citation>
    <scope>NUCLEOTIDE SEQUENCE</scope>
    <source>
        <strain evidence="6">ChiSxjej3B15-1167</strain>
    </source>
</reference>
<dbReference type="PROSITE" id="PS50110">
    <property type="entry name" value="RESPONSE_REGULATORY"/>
    <property type="match status" value="1"/>
</dbReference>
<dbReference type="PANTHER" id="PTHR37299">
    <property type="entry name" value="TRANSCRIPTIONAL REGULATOR-RELATED"/>
    <property type="match status" value="1"/>
</dbReference>
<dbReference type="InterPro" id="IPR046947">
    <property type="entry name" value="LytR-like"/>
</dbReference>
<feature type="domain" description="HTH LytTR-type" evidence="5">
    <location>
        <begin position="134"/>
        <end position="234"/>
    </location>
</feature>
<evidence type="ECO:0000259" key="5">
    <source>
        <dbReference type="PROSITE" id="PS50930"/>
    </source>
</evidence>
<dbReference type="Pfam" id="PF04397">
    <property type="entry name" value="LytTR"/>
    <property type="match status" value="1"/>
</dbReference>
<dbReference type="PANTHER" id="PTHR37299:SF1">
    <property type="entry name" value="STAGE 0 SPORULATION PROTEIN A HOMOLOG"/>
    <property type="match status" value="1"/>
</dbReference>
<dbReference type="Proteomes" id="UP000886805">
    <property type="component" value="Unassembled WGS sequence"/>
</dbReference>
<evidence type="ECO:0000256" key="2">
    <source>
        <dbReference type="ARBA" id="ARBA00024867"/>
    </source>
</evidence>
<protein>
    <recommendedName>
        <fullName evidence="1">Stage 0 sporulation protein A homolog</fullName>
    </recommendedName>
</protein>
<evidence type="ECO:0000313" key="6">
    <source>
        <dbReference type="EMBL" id="HIX71669.1"/>
    </source>
</evidence>
<proteinExistence type="predicted"/>
<dbReference type="GO" id="GO:0000156">
    <property type="term" value="F:phosphorelay response regulator activity"/>
    <property type="evidence" value="ECO:0007669"/>
    <property type="project" value="InterPro"/>
</dbReference>
<dbReference type="InterPro" id="IPR001789">
    <property type="entry name" value="Sig_transdc_resp-reg_receiver"/>
</dbReference>
<dbReference type="SMART" id="SM00448">
    <property type="entry name" value="REC"/>
    <property type="match status" value="1"/>
</dbReference>
<keyword evidence="3" id="KW-0597">Phosphoprotein</keyword>
<dbReference type="GO" id="GO:0003677">
    <property type="term" value="F:DNA binding"/>
    <property type="evidence" value="ECO:0007669"/>
    <property type="project" value="UniProtKB-KW"/>
</dbReference>
<evidence type="ECO:0000256" key="1">
    <source>
        <dbReference type="ARBA" id="ARBA00018672"/>
    </source>
</evidence>
<comment type="caution">
    <text evidence="6">The sequence shown here is derived from an EMBL/GenBank/DDBJ whole genome shotgun (WGS) entry which is preliminary data.</text>
</comment>
<dbReference type="SUPFAM" id="SSF52172">
    <property type="entry name" value="CheY-like"/>
    <property type="match status" value="1"/>
</dbReference>
<evidence type="ECO:0000313" key="7">
    <source>
        <dbReference type="Proteomes" id="UP000886805"/>
    </source>
</evidence>
<dbReference type="InterPro" id="IPR011006">
    <property type="entry name" value="CheY-like_superfamily"/>
</dbReference>
<reference evidence="6" key="1">
    <citation type="journal article" date="2021" name="PeerJ">
        <title>Extensive microbial diversity within the chicken gut microbiome revealed by metagenomics and culture.</title>
        <authorList>
            <person name="Gilroy R."/>
            <person name="Ravi A."/>
            <person name="Getino M."/>
            <person name="Pursley I."/>
            <person name="Horton D.L."/>
            <person name="Alikhan N.F."/>
            <person name="Baker D."/>
            <person name="Gharbi K."/>
            <person name="Hall N."/>
            <person name="Watson M."/>
            <person name="Adriaenssens E.M."/>
            <person name="Foster-Nyarko E."/>
            <person name="Jarju S."/>
            <person name="Secka A."/>
            <person name="Antonio M."/>
            <person name="Oren A."/>
            <person name="Chaudhuri R.R."/>
            <person name="La Ragione R."/>
            <person name="Hildebrand F."/>
            <person name="Pallen M.J."/>
        </authorList>
    </citation>
    <scope>NUCLEOTIDE SEQUENCE</scope>
    <source>
        <strain evidence="6">ChiSxjej3B15-1167</strain>
    </source>
</reference>
<accession>A0A9D2BDV3</accession>
<dbReference type="Gene3D" id="2.40.50.1020">
    <property type="entry name" value="LytTr DNA-binding domain"/>
    <property type="match status" value="1"/>
</dbReference>
<evidence type="ECO:0000256" key="3">
    <source>
        <dbReference type="PROSITE-ProRule" id="PRU00169"/>
    </source>
</evidence>
<dbReference type="SMART" id="SM00850">
    <property type="entry name" value="LytTR"/>
    <property type="match status" value="1"/>
</dbReference>
<dbReference type="Pfam" id="PF00072">
    <property type="entry name" value="Response_reg"/>
    <property type="match status" value="1"/>
</dbReference>
<dbReference type="PROSITE" id="PS50930">
    <property type="entry name" value="HTH_LYTTR"/>
    <property type="match status" value="1"/>
</dbReference>
<sequence>MTSYRIAICDDDPILRERNFMLCREILTEHEITYAITEFSSAKELEEKLEAEEDYFDLLLLDIEMKELSGMDLARRLRARRNRISIIFVSGYEEYLPVGYEVQPIHFLIKPVERRQLEEALMADWEMNHRQQTVVLQKGSRILSLSLPETLYIETGESHNVRIIRKDGEIQFPASLTYLTEVLPDNWFARCHNSYLVNLEHVREVEKRELYLDDGSVIPIGRKYYKEFQSALIGYLNH</sequence>
<dbReference type="AlphaFoldDB" id="A0A9D2BDV3"/>
<dbReference type="Gene3D" id="3.40.50.2300">
    <property type="match status" value="1"/>
</dbReference>
<evidence type="ECO:0000259" key="4">
    <source>
        <dbReference type="PROSITE" id="PS50110"/>
    </source>
</evidence>
<dbReference type="EMBL" id="DXEQ01000037">
    <property type="protein sequence ID" value="HIX71669.1"/>
    <property type="molecule type" value="Genomic_DNA"/>
</dbReference>
<feature type="domain" description="Response regulatory" evidence="4">
    <location>
        <begin position="5"/>
        <end position="125"/>
    </location>
</feature>
<dbReference type="InterPro" id="IPR007492">
    <property type="entry name" value="LytTR_DNA-bd_dom"/>
</dbReference>